<comment type="similarity">
    <text evidence="2">Belongs to the WD repeat SWD2 family.</text>
</comment>
<dbReference type="GO" id="GO:0016070">
    <property type="term" value="P:RNA metabolic process"/>
    <property type="evidence" value="ECO:0007669"/>
    <property type="project" value="UniProtKB-ARBA"/>
</dbReference>
<evidence type="ECO:0000256" key="1">
    <source>
        <dbReference type="ARBA" id="ARBA00004123"/>
    </source>
</evidence>
<evidence type="ECO:0000256" key="5">
    <source>
        <dbReference type="ARBA" id="ARBA00023242"/>
    </source>
</evidence>
<dbReference type="Pfam" id="PF00400">
    <property type="entry name" value="WD40"/>
    <property type="match status" value="4"/>
</dbReference>
<keyword evidence="4" id="KW-0677">Repeat</keyword>
<dbReference type="AlphaFoldDB" id="A0A1D1UKV7"/>
<dbReference type="InterPro" id="IPR015943">
    <property type="entry name" value="WD40/YVTN_repeat-like_dom_sf"/>
</dbReference>
<reference evidence="7 8" key="1">
    <citation type="journal article" date="2016" name="Nat. Commun.">
        <title>Extremotolerant tardigrade genome and improved radiotolerance of human cultured cells by tardigrade-unique protein.</title>
        <authorList>
            <person name="Hashimoto T."/>
            <person name="Horikawa D.D."/>
            <person name="Saito Y."/>
            <person name="Kuwahara H."/>
            <person name="Kozuka-Hata H."/>
            <person name="Shin-I T."/>
            <person name="Minakuchi Y."/>
            <person name="Ohishi K."/>
            <person name="Motoyama A."/>
            <person name="Aizu T."/>
            <person name="Enomoto A."/>
            <person name="Kondo K."/>
            <person name="Tanaka S."/>
            <person name="Hara Y."/>
            <person name="Koshikawa S."/>
            <person name="Sagara H."/>
            <person name="Miura T."/>
            <person name="Yokobori S."/>
            <person name="Miyagawa K."/>
            <person name="Suzuki Y."/>
            <person name="Kubo T."/>
            <person name="Oyama M."/>
            <person name="Kohara Y."/>
            <person name="Fujiyama A."/>
            <person name="Arakawa K."/>
            <person name="Katayama T."/>
            <person name="Toyoda A."/>
            <person name="Kunieda T."/>
        </authorList>
    </citation>
    <scope>NUCLEOTIDE SEQUENCE [LARGE SCALE GENOMIC DNA]</scope>
    <source>
        <strain evidence="7 8">YOKOZUNA-1</strain>
    </source>
</reference>
<evidence type="ECO:0000256" key="2">
    <source>
        <dbReference type="ARBA" id="ARBA00005616"/>
    </source>
</evidence>
<keyword evidence="8" id="KW-1185">Reference proteome</keyword>
<sequence>MVSLTSDLIKTFKVAKTFRDNTERINYMDISASGHYVVTSSEDESIQLYECDKAILSKTLHSKKYGVSLISFTKNEKMVVHGSTKIDNTLRQLNLQENKYLRYFQGHTNKVTGLKMHPKDDVFLSSSHDGSVRLWDTRSQNAQGLLSVPGKPVANYDPEGLIVAVGSESSEVRLYDLRTFDKVSGTSTKGAFLTFPVPQIKDGIWTDIKFNPDTTQILITTSGKNAILVDAYVGGVAHTLTGYSSASKYPMEASFTPDGRYVLMGSADGKVHVWESHTGEKVCVLTGESSDPITCLRFNPKYMTFATASQRTHFWIPTVPPSIDKSGCNESSQENGLAKTPS</sequence>
<keyword evidence="3 6" id="KW-0853">WD repeat</keyword>
<organism evidence="7 8">
    <name type="scientific">Ramazzottius varieornatus</name>
    <name type="common">Water bear</name>
    <name type="synonym">Tardigrade</name>
    <dbReference type="NCBI Taxonomy" id="947166"/>
    <lineage>
        <taxon>Eukaryota</taxon>
        <taxon>Metazoa</taxon>
        <taxon>Ecdysozoa</taxon>
        <taxon>Tardigrada</taxon>
        <taxon>Eutardigrada</taxon>
        <taxon>Parachela</taxon>
        <taxon>Hypsibioidea</taxon>
        <taxon>Ramazzottiidae</taxon>
        <taxon>Ramazzottius</taxon>
    </lineage>
</organism>
<dbReference type="PANTHER" id="PTHR19861">
    <property type="entry name" value="WD40 REPEAT PROTEIN SWD2"/>
    <property type="match status" value="1"/>
</dbReference>
<dbReference type="InterPro" id="IPR037867">
    <property type="entry name" value="Swd2/WDR82"/>
</dbReference>
<feature type="repeat" description="WD" evidence="6">
    <location>
        <begin position="104"/>
        <end position="145"/>
    </location>
</feature>
<evidence type="ECO:0000256" key="3">
    <source>
        <dbReference type="ARBA" id="ARBA00022574"/>
    </source>
</evidence>
<dbReference type="PROSITE" id="PS50082">
    <property type="entry name" value="WD_REPEATS_2"/>
    <property type="match status" value="2"/>
</dbReference>
<protein>
    <submittedName>
        <fullName evidence="7">Uncharacterized protein</fullName>
    </submittedName>
</protein>
<feature type="repeat" description="WD" evidence="6">
    <location>
        <begin position="254"/>
        <end position="284"/>
    </location>
</feature>
<dbReference type="SMART" id="SM00320">
    <property type="entry name" value="WD40"/>
    <property type="match status" value="5"/>
</dbReference>
<dbReference type="InterPro" id="IPR019775">
    <property type="entry name" value="WD40_repeat_CS"/>
</dbReference>
<dbReference type="GO" id="GO:0003682">
    <property type="term" value="F:chromatin binding"/>
    <property type="evidence" value="ECO:0007669"/>
    <property type="project" value="TreeGrafter"/>
</dbReference>
<dbReference type="GO" id="GO:0048188">
    <property type="term" value="C:Set1C/COMPASS complex"/>
    <property type="evidence" value="ECO:0007669"/>
    <property type="project" value="TreeGrafter"/>
</dbReference>
<name>A0A1D1UKV7_RAMVA</name>
<evidence type="ECO:0000256" key="4">
    <source>
        <dbReference type="ARBA" id="ARBA00022737"/>
    </source>
</evidence>
<comment type="caution">
    <text evidence="7">The sequence shown here is derived from an EMBL/GenBank/DDBJ whole genome shotgun (WGS) entry which is preliminary data.</text>
</comment>
<keyword evidence="5" id="KW-0539">Nucleus</keyword>
<gene>
    <name evidence="7" type="primary">RvY_02763-1</name>
    <name evidence="7" type="synonym">RvY_02763.1</name>
    <name evidence="7" type="ORF">RvY_02763</name>
</gene>
<dbReference type="STRING" id="947166.A0A1D1UKV7"/>
<dbReference type="PROSITE" id="PS50294">
    <property type="entry name" value="WD_REPEATS_REGION"/>
    <property type="match status" value="1"/>
</dbReference>
<dbReference type="SUPFAM" id="SSF50978">
    <property type="entry name" value="WD40 repeat-like"/>
    <property type="match status" value="1"/>
</dbReference>
<dbReference type="EMBL" id="BDGG01000001">
    <property type="protein sequence ID" value="GAU90334.1"/>
    <property type="molecule type" value="Genomic_DNA"/>
</dbReference>
<dbReference type="PANTHER" id="PTHR19861:SF0">
    <property type="entry name" value="WD REPEAT-CONTAINING PROTEIN 82"/>
    <property type="match status" value="1"/>
</dbReference>
<dbReference type="PROSITE" id="PS00678">
    <property type="entry name" value="WD_REPEATS_1"/>
    <property type="match status" value="1"/>
</dbReference>
<evidence type="ECO:0000313" key="8">
    <source>
        <dbReference type="Proteomes" id="UP000186922"/>
    </source>
</evidence>
<dbReference type="Gene3D" id="2.130.10.10">
    <property type="entry name" value="YVTN repeat-like/Quinoprotein amine dehydrogenase"/>
    <property type="match status" value="1"/>
</dbReference>
<dbReference type="InterPro" id="IPR001680">
    <property type="entry name" value="WD40_rpt"/>
</dbReference>
<accession>A0A1D1UKV7</accession>
<evidence type="ECO:0000256" key="6">
    <source>
        <dbReference type="PROSITE-ProRule" id="PRU00221"/>
    </source>
</evidence>
<comment type="subcellular location">
    <subcellularLocation>
        <location evidence="1">Nucleus</location>
    </subcellularLocation>
</comment>
<dbReference type="InterPro" id="IPR036322">
    <property type="entry name" value="WD40_repeat_dom_sf"/>
</dbReference>
<proteinExistence type="inferred from homology"/>
<evidence type="ECO:0000313" key="7">
    <source>
        <dbReference type="EMBL" id="GAU90334.1"/>
    </source>
</evidence>
<dbReference type="OrthoDB" id="27537at2759"/>
<dbReference type="Proteomes" id="UP000186922">
    <property type="component" value="Unassembled WGS sequence"/>
</dbReference>